<evidence type="ECO:0000256" key="1">
    <source>
        <dbReference type="SAM" id="SignalP"/>
    </source>
</evidence>
<reference evidence="2 3" key="1">
    <citation type="submission" date="2019-12" db="EMBL/GenBank/DDBJ databases">
        <authorList>
            <person name="Reyes-Prieto M."/>
        </authorList>
    </citation>
    <scope>NUCLEOTIDE SEQUENCE [LARGE SCALE GENOMIC DNA]</scope>
    <source>
        <strain evidence="2">HF14-78462</strain>
    </source>
</reference>
<accession>A0A5S9NJ88</accession>
<dbReference type="AlphaFoldDB" id="A0A5S9NJ88"/>
<feature type="signal peptide" evidence="1">
    <location>
        <begin position="1"/>
        <end position="19"/>
    </location>
</feature>
<protein>
    <recommendedName>
        <fullName evidence="4">FlgO domain-containing protein</fullName>
    </recommendedName>
</protein>
<evidence type="ECO:0000313" key="3">
    <source>
        <dbReference type="Proteomes" id="UP000433050"/>
    </source>
</evidence>
<sequence length="138" mass="14458">MLRTFGLGAAMMAAGMSYAAAQSCEQNFSVSGVPMVTAVAFKTFQDFPKLRPDVALAKLAQGVAAEGFHGIKVDKTLSSVDAYQDTAGSGRLQTLRVVARKRGGGTRVDAVFEIQAGQIADSNIVRKGLCTIVESAVD</sequence>
<dbReference type="EMBL" id="CACSAS010000001">
    <property type="protein sequence ID" value="CAA0090684.1"/>
    <property type="molecule type" value="Genomic_DNA"/>
</dbReference>
<name>A0A5S9NJ88_9HYPH</name>
<feature type="chain" id="PRO_5024873730" description="FlgO domain-containing protein" evidence="1">
    <location>
        <begin position="20"/>
        <end position="138"/>
    </location>
</feature>
<organism evidence="2 3">
    <name type="scientific">Starkeya nomas</name>
    <dbReference type="NCBI Taxonomy" id="2666134"/>
    <lineage>
        <taxon>Bacteria</taxon>
        <taxon>Pseudomonadati</taxon>
        <taxon>Pseudomonadota</taxon>
        <taxon>Alphaproteobacteria</taxon>
        <taxon>Hyphomicrobiales</taxon>
        <taxon>Xanthobacteraceae</taxon>
        <taxon>Starkeya</taxon>
    </lineage>
</organism>
<keyword evidence="1" id="KW-0732">Signal</keyword>
<evidence type="ECO:0008006" key="4">
    <source>
        <dbReference type="Google" id="ProtNLM"/>
    </source>
</evidence>
<dbReference type="PROSITE" id="PS51257">
    <property type="entry name" value="PROKAR_LIPOPROTEIN"/>
    <property type="match status" value="1"/>
</dbReference>
<dbReference type="RefSeq" id="WP_144343728.1">
    <property type="nucleotide sequence ID" value="NZ_CACSAS010000001.1"/>
</dbReference>
<evidence type="ECO:0000313" key="2">
    <source>
        <dbReference type="EMBL" id="CAA0090684.1"/>
    </source>
</evidence>
<gene>
    <name evidence="2" type="ORF">STARVERO_01208</name>
</gene>
<proteinExistence type="predicted"/>
<keyword evidence="3" id="KW-1185">Reference proteome</keyword>
<dbReference type="Proteomes" id="UP000433050">
    <property type="component" value="Unassembled WGS sequence"/>
</dbReference>